<keyword evidence="2" id="KW-1185">Reference proteome</keyword>
<dbReference type="PANTHER" id="PTHR33395">
    <property type="entry name" value="TRANSCRIPTASE, PUTATIVE-RELATED-RELATED"/>
    <property type="match status" value="1"/>
</dbReference>
<evidence type="ECO:0008006" key="3">
    <source>
        <dbReference type="Google" id="ProtNLM"/>
    </source>
</evidence>
<dbReference type="EMBL" id="WHWB01033933">
    <property type="protein sequence ID" value="KAJ7415628.1"/>
    <property type="molecule type" value="Genomic_DNA"/>
</dbReference>
<dbReference type="PANTHER" id="PTHR33395:SF22">
    <property type="entry name" value="REVERSE TRANSCRIPTASE DOMAIN-CONTAINING PROTEIN"/>
    <property type="match status" value="1"/>
</dbReference>
<protein>
    <recommendedName>
        <fullName evidence="3">Reverse transcriptase domain-containing protein</fullName>
    </recommendedName>
</protein>
<evidence type="ECO:0000313" key="2">
    <source>
        <dbReference type="Proteomes" id="UP001145742"/>
    </source>
</evidence>
<sequence length="139" mass="15882">MQLNSPKSTGPDDMHPRELRGLADIAKPLSILFEKSQQSSEVPGDWKRRNIAPIFIKGRKEDLRNYSLVSLIFVPGKITEQILTEDMLRHLKDEETIRFSQHSFTRGKLCLISLEALYDGVMATIDKERLTGVIYLDPL</sequence>
<organism evidence="1 2">
    <name type="scientific">Willisornis vidua</name>
    <name type="common">Xingu scale-backed antbird</name>
    <dbReference type="NCBI Taxonomy" id="1566151"/>
    <lineage>
        <taxon>Eukaryota</taxon>
        <taxon>Metazoa</taxon>
        <taxon>Chordata</taxon>
        <taxon>Craniata</taxon>
        <taxon>Vertebrata</taxon>
        <taxon>Euteleostomi</taxon>
        <taxon>Archelosauria</taxon>
        <taxon>Archosauria</taxon>
        <taxon>Dinosauria</taxon>
        <taxon>Saurischia</taxon>
        <taxon>Theropoda</taxon>
        <taxon>Coelurosauria</taxon>
        <taxon>Aves</taxon>
        <taxon>Neognathae</taxon>
        <taxon>Neoaves</taxon>
        <taxon>Telluraves</taxon>
        <taxon>Australaves</taxon>
        <taxon>Passeriformes</taxon>
        <taxon>Thamnophilidae</taxon>
        <taxon>Willisornis</taxon>
    </lineage>
</organism>
<comment type="caution">
    <text evidence="1">The sequence shown here is derived from an EMBL/GenBank/DDBJ whole genome shotgun (WGS) entry which is preliminary data.</text>
</comment>
<dbReference type="Proteomes" id="UP001145742">
    <property type="component" value="Unassembled WGS sequence"/>
</dbReference>
<name>A0ABQ9D5T6_9PASS</name>
<gene>
    <name evidence="1" type="ORF">WISP_77039</name>
</gene>
<evidence type="ECO:0000313" key="1">
    <source>
        <dbReference type="EMBL" id="KAJ7415628.1"/>
    </source>
</evidence>
<reference evidence="1" key="1">
    <citation type="submission" date="2019-10" db="EMBL/GenBank/DDBJ databases">
        <authorList>
            <person name="Soares A.E.R."/>
            <person name="Aleixo A."/>
            <person name="Schneider P."/>
            <person name="Miyaki C.Y."/>
            <person name="Schneider M.P."/>
            <person name="Mello C."/>
            <person name="Vasconcelos A.T.R."/>
        </authorList>
    </citation>
    <scope>NUCLEOTIDE SEQUENCE</scope>
    <source>
        <tissue evidence="1">Muscle</tissue>
    </source>
</reference>
<accession>A0ABQ9D5T6</accession>
<proteinExistence type="predicted"/>